<dbReference type="EMBL" id="BMQL01000004">
    <property type="protein sequence ID" value="GGQ99966.1"/>
    <property type="molecule type" value="Genomic_DNA"/>
</dbReference>
<dbReference type="Proteomes" id="UP000603865">
    <property type="component" value="Unassembled WGS sequence"/>
</dbReference>
<feature type="domain" description="Indole-3-glycerol phosphate synthase" evidence="9">
    <location>
        <begin position="46"/>
        <end position="261"/>
    </location>
</feature>
<dbReference type="PROSITE" id="PS00614">
    <property type="entry name" value="IGPS"/>
    <property type="match status" value="1"/>
</dbReference>
<evidence type="ECO:0000256" key="6">
    <source>
        <dbReference type="ARBA" id="ARBA00022822"/>
    </source>
</evidence>
<evidence type="ECO:0000259" key="9">
    <source>
        <dbReference type="Pfam" id="PF00218"/>
    </source>
</evidence>
<keyword evidence="4" id="KW-0028">Amino-acid biosynthesis</keyword>
<evidence type="ECO:0000256" key="2">
    <source>
        <dbReference type="ARBA" id="ARBA00004696"/>
    </source>
</evidence>
<keyword evidence="6" id="KW-0822">Tryptophan biosynthesis</keyword>
<dbReference type="PANTHER" id="PTHR22854">
    <property type="entry name" value="TRYPTOPHAN BIOSYNTHESIS PROTEIN"/>
    <property type="match status" value="1"/>
</dbReference>
<evidence type="ECO:0000256" key="4">
    <source>
        <dbReference type="ARBA" id="ARBA00022605"/>
    </source>
</evidence>
<keyword evidence="8" id="KW-0456">Lyase</keyword>
<dbReference type="CDD" id="cd00331">
    <property type="entry name" value="IGPS"/>
    <property type="match status" value="1"/>
</dbReference>
<keyword evidence="5" id="KW-0210">Decarboxylase</keyword>
<evidence type="ECO:0000256" key="3">
    <source>
        <dbReference type="ARBA" id="ARBA00012362"/>
    </source>
</evidence>
<comment type="pathway">
    <text evidence="2">Amino-acid biosynthesis; L-tryptophan biosynthesis; L-tryptophan from chorismate: step 4/5.</text>
</comment>
<dbReference type="Pfam" id="PF00218">
    <property type="entry name" value="IGPS"/>
    <property type="match status" value="1"/>
</dbReference>
<dbReference type="GO" id="GO:0004425">
    <property type="term" value="F:indole-3-glycerol-phosphate synthase activity"/>
    <property type="evidence" value="ECO:0007669"/>
    <property type="project" value="UniProtKB-EC"/>
</dbReference>
<organism evidence="10 11">
    <name type="scientific">Deinococcus ruber</name>
    <dbReference type="NCBI Taxonomy" id="1848197"/>
    <lineage>
        <taxon>Bacteria</taxon>
        <taxon>Thermotogati</taxon>
        <taxon>Deinococcota</taxon>
        <taxon>Deinococci</taxon>
        <taxon>Deinococcales</taxon>
        <taxon>Deinococcaceae</taxon>
        <taxon>Deinococcus</taxon>
    </lineage>
</organism>
<dbReference type="RefSeq" id="WP_189088719.1">
    <property type="nucleotide sequence ID" value="NZ_BMQL01000004.1"/>
</dbReference>
<keyword evidence="7" id="KW-0057">Aromatic amino acid biosynthesis</keyword>
<evidence type="ECO:0000313" key="11">
    <source>
        <dbReference type="Proteomes" id="UP000603865"/>
    </source>
</evidence>
<dbReference type="InterPro" id="IPR001468">
    <property type="entry name" value="Indole-3-GlycerolPSynthase_CS"/>
</dbReference>
<reference evidence="10" key="1">
    <citation type="journal article" date="2014" name="Int. J. Syst. Evol. Microbiol.">
        <title>Complete genome sequence of Corynebacterium casei LMG S-19264T (=DSM 44701T), isolated from a smear-ripened cheese.</title>
        <authorList>
            <consortium name="US DOE Joint Genome Institute (JGI-PGF)"/>
            <person name="Walter F."/>
            <person name="Albersmeier A."/>
            <person name="Kalinowski J."/>
            <person name="Ruckert C."/>
        </authorList>
    </citation>
    <scope>NUCLEOTIDE SEQUENCE</scope>
    <source>
        <strain evidence="10">JCM 31311</strain>
    </source>
</reference>
<protein>
    <recommendedName>
        <fullName evidence="3">indole-3-glycerol-phosphate synthase</fullName>
        <ecNumber evidence="3">4.1.1.48</ecNumber>
    </recommendedName>
</protein>
<gene>
    <name evidence="10" type="primary">trpC</name>
    <name evidence="10" type="ORF">GCM10008957_10800</name>
</gene>
<comment type="catalytic activity">
    <reaction evidence="1">
        <text>1-(2-carboxyphenylamino)-1-deoxy-D-ribulose 5-phosphate + H(+) = (1S,2R)-1-C-(indol-3-yl)glycerol 3-phosphate + CO2 + H2O</text>
        <dbReference type="Rhea" id="RHEA:23476"/>
        <dbReference type="ChEBI" id="CHEBI:15377"/>
        <dbReference type="ChEBI" id="CHEBI:15378"/>
        <dbReference type="ChEBI" id="CHEBI:16526"/>
        <dbReference type="ChEBI" id="CHEBI:58613"/>
        <dbReference type="ChEBI" id="CHEBI:58866"/>
        <dbReference type="EC" id="4.1.1.48"/>
    </reaction>
</comment>
<evidence type="ECO:0000256" key="5">
    <source>
        <dbReference type="ARBA" id="ARBA00022793"/>
    </source>
</evidence>
<dbReference type="InterPro" id="IPR013798">
    <property type="entry name" value="Indole-3-glycerol_P_synth_dom"/>
</dbReference>
<name>A0A918F1W7_9DEIO</name>
<dbReference type="InterPro" id="IPR013785">
    <property type="entry name" value="Aldolase_TIM"/>
</dbReference>
<reference evidence="10" key="2">
    <citation type="submission" date="2020-09" db="EMBL/GenBank/DDBJ databases">
        <authorList>
            <person name="Sun Q."/>
            <person name="Ohkuma M."/>
        </authorList>
    </citation>
    <scope>NUCLEOTIDE SEQUENCE</scope>
    <source>
        <strain evidence="10">JCM 31311</strain>
    </source>
</reference>
<dbReference type="GO" id="GO:0000162">
    <property type="term" value="P:L-tryptophan biosynthetic process"/>
    <property type="evidence" value="ECO:0007669"/>
    <property type="project" value="UniProtKB-KW"/>
</dbReference>
<dbReference type="NCBIfam" id="NF001376">
    <property type="entry name" value="PRK00278.2-3"/>
    <property type="match status" value="1"/>
</dbReference>
<comment type="caution">
    <text evidence="10">The sequence shown here is derived from an EMBL/GenBank/DDBJ whole genome shotgun (WGS) entry which is preliminary data.</text>
</comment>
<dbReference type="AlphaFoldDB" id="A0A918F1W7"/>
<dbReference type="SUPFAM" id="SSF51366">
    <property type="entry name" value="Ribulose-phoshate binding barrel"/>
    <property type="match status" value="1"/>
</dbReference>
<dbReference type="InterPro" id="IPR045186">
    <property type="entry name" value="Indole-3-glycerol_P_synth"/>
</dbReference>
<proteinExistence type="predicted"/>
<dbReference type="GO" id="GO:0004640">
    <property type="term" value="F:phosphoribosylanthranilate isomerase activity"/>
    <property type="evidence" value="ECO:0007669"/>
    <property type="project" value="TreeGrafter"/>
</dbReference>
<dbReference type="PANTHER" id="PTHR22854:SF2">
    <property type="entry name" value="INDOLE-3-GLYCEROL-PHOSPHATE SYNTHASE"/>
    <property type="match status" value="1"/>
</dbReference>
<accession>A0A918F1W7</accession>
<dbReference type="Gene3D" id="3.20.20.70">
    <property type="entry name" value="Aldolase class I"/>
    <property type="match status" value="1"/>
</dbReference>
<evidence type="ECO:0000313" key="10">
    <source>
        <dbReference type="EMBL" id="GGQ99966.1"/>
    </source>
</evidence>
<keyword evidence="11" id="KW-1185">Reference proteome</keyword>
<evidence type="ECO:0000256" key="8">
    <source>
        <dbReference type="ARBA" id="ARBA00023239"/>
    </source>
</evidence>
<evidence type="ECO:0000256" key="7">
    <source>
        <dbReference type="ARBA" id="ARBA00023141"/>
    </source>
</evidence>
<dbReference type="EC" id="4.1.1.48" evidence="3"/>
<evidence type="ECO:0000256" key="1">
    <source>
        <dbReference type="ARBA" id="ARBA00001633"/>
    </source>
</evidence>
<sequence length="263" mass="27540">MTTTQHSALYGEKREGVLGRIVRERMHDYAAADPELGVARPASGRFRAALAGPGLSLIAEVKRASPSQGAIAPLDPAQAALSYQAGGAAALSVLTEPRHFDGNREALLEVVAAVSIPALRKDFVVHPAMLREAADWGAGAALLMVSVLGEQTAAYLEAARHLGLDALVEVHDEDELDIAIQSGADLIGVNNRDLTTLAISLDNAPRLSRRARELGFSGLLVAESGYRTAHDLESVRGLTDAVLVGSSLAASSDLAQAVRDLLA</sequence>
<dbReference type="InterPro" id="IPR011060">
    <property type="entry name" value="RibuloseP-bd_barrel"/>
</dbReference>